<dbReference type="GO" id="GO:0008233">
    <property type="term" value="F:peptidase activity"/>
    <property type="evidence" value="ECO:0007669"/>
    <property type="project" value="UniProtKB-KW"/>
</dbReference>
<feature type="domain" description="Transglutaminase-like" evidence="2">
    <location>
        <begin position="508"/>
        <end position="598"/>
    </location>
</feature>
<dbReference type="PANTHER" id="PTHR42736:SF1">
    <property type="entry name" value="PROTEIN-GLUTAMINE GAMMA-GLUTAMYLTRANSFERASE"/>
    <property type="match status" value="1"/>
</dbReference>
<keyword evidence="4" id="KW-1185">Reference proteome</keyword>
<gene>
    <name evidence="3" type="ORF">PghCCS26_56080</name>
</gene>
<feature type="transmembrane region" description="Helical" evidence="1">
    <location>
        <begin position="640"/>
        <end position="661"/>
    </location>
</feature>
<evidence type="ECO:0000313" key="4">
    <source>
        <dbReference type="Proteomes" id="UP001285921"/>
    </source>
</evidence>
<keyword evidence="3" id="KW-0378">Hydrolase</keyword>
<comment type="caution">
    <text evidence="3">The sequence shown here is derived from an EMBL/GenBank/DDBJ whole genome shotgun (WGS) entry which is preliminary data.</text>
</comment>
<feature type="transmembrane region" description="Helical" evidence="1">
    <location>
        <begin position="151"/>
        <end position="170"/>
    </location>
</feature>
<dbReference type="RefSeq" id="WP_317982085.1">
    <property type="nucleotide sequence ID" value="NZ_BTCL01000030.1"/>
</dbReference>
<sequence>MSLLPRLFTFCRTVIITVTPNWYTKLSQLFIALMLIHTIRIFEGFWWSETFYAVSFTLLFAVAADWLLPRSMRALRIVVQLLLAVGATAYFADLKKVASTTVPDQENRLGDLFRTLWGYAEQLHPFIWICGALLVLYILFDLWITTRLRLFGFISVNILVLTIADSFTPIWLWDEVAWIVFLGLLWLVANHLHKLASHHPNSWRELTEYPLQLLMPIVIVLSVLMTAGILMPTVSPIIQDPYTMWKESKGETVNVFLGDKGIAAPVDVSSSNTKSGYGRDDSELGGGFDFDYSPVMTITTNHRSYWRGETKTEYTGAGWTVNDETERSRLASVGKDWELPLIEGREKAETMKVDQQVRMSNNNIYPVLFAASPITAVHWVDDPDASVLPKSLKWAVNEQELIWSDKPLRRYPQSYAVTSEVTILDEEGLRKTEAELPDPAETKQYLQLPSSLPGRVRSLAVSLTASAVNDYDKAKLIETYLRQNFMYTNEPDKSRLTGDSKDFVDQFLFELKEGYCDYFSTAMAVMSRSIGLPTRWVKGFAPGVLPVSEYVPSAGGIPSEAELNPDGAGTYTVRNSDAHSWVEIYFDGYGWIPFEPTSGFTFPYSVTEVQQEALPTPTAAVDTDPVQEEVTDSTGSNHSAIIWGSVSAAVLIVLVLVVVLLRTPWIRSRYRAYSGNDRIVWETEKLLRLCRRKGYERGEHETLREAIQRWSPSHKRLNNLFREVLDEFERAKYSSVQATSSETDRFILKIKAIKEEL</sequence>
<dbReference type="Proteomes" id="UP001285921">
    <property type="component" value="Unassembled WGS sequence"/>
</dbReference>
<accession>A0ABQ6NTP3</accession>
<keyword evidence="1" id="KW-0472">Membrane</keyword>
<reference evidence="3 4" key="1">
    <citation type="submission" date="2023-05" db="EMBL/GenBank/DDBJ databases">
        <title>Draft genome of Paenibacillus sp. CCS26.</title>
        <authorList>
            <person name="Akita H."/>
            <person name="Shinto Y."/>
            <person name="Kimura Z."/>
        </authorList>
    </citation>
    <scope>NUCLEOTIDE SEQUENCE [LARGE SCALE GENOMIC DNA]</scope>
    <source>
        <strain evidence="3 4">CCS26</strain>
    </source>
</reference>
<dbReference type="InterPro" id="IPR052901">
    <property type="entry name" value="Bact_TGase-like"/>
</dbReference>
<feature type="transmembrane region" description="Helical" evidence="1">
    <location>
        <begin position="176"/>
        <end position="192"/>
    </location>
</feature>
<keyword evidence="3" id="KW-0645">Protease</keyword>
<dbReference type="InterPro" id="IPR025403">
    <property type="entry name" value="TgpA-like_C"/>
</dbReference>
<dbReference type="SUPFAM" id="SSF54001">
    <property type="entry name" value="Cysteine proteinases"/>
    <property type="match status" value="1"/>
</dbReference>
<feature type="transmembrane region" description="Helical" evidence="1">
    <location>
        <begin position="75"/>
        <end position="92"/>
    </location>
</feature>
<dbReference type="Pfam" id="PF11992">
    <property type="entry name" value="TgpA_N"/>
    <property type="match status" value="1"/>
</dbReference>
<dbReference type="SMART" id="SM00460">
    <property type="entry name" value="TGc"/>
    <property type="match status" value="1"/>
</dbReference>
<dbReference type="Pfam" id="PF01841">
    <property type="entry name" value="Transglut_core"/>
    <property type="match status" value="1"/>
</dbReference>
<dbReference type="PANTHER" id="PTHR42736">
    <property type="entry name" value="PROTEIN-GLUTAMINE GAMMA-GLUTAMYLTRANSFERASE"/>
    <property type="match status" value="1"/>
</dbReference>
<dbReference type="GO" id="GO:0006508">
    <property type="term" value="P:proteolysis"/>
    <property type="evidence" value="ECO:0007669"/>
    <property type="project" value="UniProtKB-KW"/>
</dbReference>
<dbReference type="Pfam" id="PF13559">
    <property type="entry name" value="DUF4129"/>
    <property type="match status" value="1"/>
</dbReference>
<name>A0ABQ6NTP3_9BACL</name>
<dbReference type="EMBL" id="BTCL01000030">
    <property type="protein sequence ID" value="GMK48478.1"/>
    <property type="molecule type" value="Genomic_DNA"/>
</dbReference>
<dbReference type="InterPro" id="IPR021878">
    <property type="entry name" value="TgpA_N"/>
</dbReference>
<evidence type="ECO:0000256" key="1">
    <source>
        <dbReference type="SAM" id="Phobius"/>
    </source>
</evidence>
<feature type="transmembrane region" description="Helical" evidence="1">
    <location>
        <begin position="51"/>
        <end position="68"/>
    </location>
</feature>
<keyword evidence="1" id="KW-1133">Transmembrane helix</keyword>
<organism evidence="3 4">
    <name type="scientific">Paenibacillus glycanilyticus</name>
    <dbReference type="NCBI Taxonomy" id="126569"/>
    <lineage>
        <taxon>Bacteria</taxon>
        <taxon>Bacillati</taxon>
        <taxon>Bacillota</taxon>
        <taxon>Bacilli</taxon>
        <taxon>Bacillales</taxon>
        <taxon>Paenibacillaceae</taxon>
        <taxon>Paenibacillus</taxon>
    </lineage>
</organism>
<keyword evidence="1" id="KW-0812">Transmembrane</keyword>
<evidence type="ECO:0000313" key="3">
    <source>
        <dbReference type="EMBL" id="GMK48478.1"/>
    </source>
</evidence>
<protein>
    <submittedName>
        <fullName evidence="3">Protease</fullName>
    </submittedName>
</protein>
<dbReference type="InterPro" id="IPR002931">
    <property type="entry name" value="Transglutaminase-like"/>
</dbReference>
<evidence type="ECO:0000259" key="2">
    <source>
        <dbReference type="SMART" id="SM00460"/>
    </source>
</evidence>
<feature type="transmembrane region" description="Helical" evidence="1">
    <location>
        <begin position="126"/>
        <end position="144"/>
    </location>
</feature>
<dbReference type="Gene3D" id="3.10.620.30">
    <property type="match status" value="1"/>
</dbReference>
<dbReference type="InterPro" id="IPR038765">
    <property type="entry name" value="Papain-like_cys_pep_sf"/>
</dbReference>
<proteinExistence type="predicted"/>
<feature type="transmembrane region" description="Helical" evidence="1">
    <location>
        <begin position="213"/>
        <end position="234"/>
    </location>
</feature>